<reference evidence="1 2" key="1">
    <citation type="submission" date="2018-04" db="EMBL/GenBank/DDBJ databases">
        <title>Genomic Encyclopedia of Type Strains, Phase III (KMG-III): the genomes of soil and plant-associated and newly described type strains.</title>
        <authorList>
            <person name="Whitman W."/>
        </authorList>
    </citation>
    <scope>NUCLEOTIDE SEQUENCE [LARGE SCALE GENOMIC DNA]</scope>
    <source>
        <strain evidence="1 2">JA192</strain>
    </source>
</reference>
<protein>
    <recommendedName>
        <fullName evidence="3">Tip attachment protein J domain-containing protein</fullName>
    </recommendedName>
</protein>
<evidence type="ECO:0008006" key="3">
    <source>
        <dbReference type="Google" id="ProtNLM"/>
    </source>
</evidence>
<dbReference type="EMBL" id="PZZW01000013">
    <property type="protein sequence ID" value="PTM75046.1"/>
    <property type="molecule type" value="Genomic_DNA"/>
</dbReference>
<sequence>RGAFVISRASHTVYRSLQDGNLGHDPDLEQLALADPLIDDPDPVQWQVIGATNRWRLFDGKPSARATAAEAITVELAPGVAIAGVAGFEISAAKVRVTMTNAGAEIYAREIAMQDETVVGDWSSYLFEPITELSEFVLTDLPPYANAILRIEALRPGGTVSIGQLVCGPLWPVGRTAIKGSGFQGVDFSYVAQDEFGDLTTVRRAATRLSSFEVWVENARLLGLDARLRTLRGGTAAVWIGDDDPRKAAMNYGFYRGYRSAYQTDAWSLLQIDVQGIV</sequence>
<comment type="caution">
    <text evidence="1">The sequence shown here is derived from an EMBL/GenBank/DDBJ whole genome shotgun (WGS) entry which is preliminary data.</text>
</comment>
<evidence type="ECO:0000313" key="1">
    <source>
        <dbReference type="EMBL" id="PTM75046.1"/>
    </source>
</evidence>
<proteinExistence type="predicted"/>
<dbReference type="RefSeq" id="WP_108223558.1">
    <property type="nucleotide sequence ID" value="NZ_PZZW01000013.1"/>
</dbReference>
<feature type="non-terminal residue" evidence="1">
    <location>
        <position position="1"/>
    </location>
</feature>
<dbReference type="Proteomes" id="UP000240800">
    <property type="component" value="Unassembled WGS sequence"/>
</dbReference>
<name>A0ABX5J1Z8_9RHOB</name>
<gene>
    <name evidence="1" type="ORF">C8J29_11374</name>
</gene>
<accession>A0ABX5J1Z8</accession>
<organism evidence="1 2">
    <name type="scientific">Cereibacter johrii</name>
    <dbReference type="NCBI Taxonomy" id="445629"/>
    <lineage>
        <taxon>Bacteria</taxon>
        <taxon>Pseudomonadati</taxon>
        <taxon>Pseudomonadota</taxon>
        <taxon>Alphaproteobacteria</taxon>
        <taxon>Rhodobacterales</taxon>
        <taxon>Paracoccaceae</taxon>
        <taxon>Cereibacter</taxon>
    </lineage>
</organism>
<evidence type="ECO:0000313" key="2">
    <source>
        <dbReference type="Proteomes" id="UP000240800"/>
    </source>
</evidence>
<keyword evidence="2" id="KW-1185">Reference proteome</keyword>